<dbReference type="GO" id="GO:0061750">
    <property type="term" value="F:acid sphingomyelin phosphodiesterase activity"/>
    <property type="evidence" value="ECO:0007669"/>
    <property type="project" value="TreeGrafter"/>
</dbReference>
<dbReference type="AlphaFoldDB" id="T1JMX9"/>
<comment type="similarity">
    <text evidence="3">Belongs to the acid sphingomyelinase family.</text>
</comment>
<accession>T1JMX9</accession>
<dbReference type="PANTHER" id="PTHR10340:SF29">
    <property type="entry name" value="SPHINGOMYELIN PHOSPHODIESTERASE"/>
    <property type="match status" value="1"/>
</dbReference>
<feature type="domain" description="Saposin B-type" evidence="14">
    <location>
        <begin position="71"/>
        <end position="156"/>
    </location>
</feature>
<dbReference type="SMART" id="SM00741">
    <property type="entry name" value="SapB"/>
    <property type="match status" value="1"/>
</dbReference>
<protein>
    <submittedName>
        <fullName evidence="16">Uncharacterized protein</fullName>
    </submittedName>
</protein>
<dbReference type="OMA" id="CYMKKIY"/>
<dbReference type="SUPFAM" id="SSF54695">
    <property type="entry name" value="POZ domain"/>
    <property type="match status" value="1"/>
</dbReference>
<evidence type="ECO:0000313" key="16">
    <source>
        <dbReference type="EnsemblMetazoa" id="SMAR015208-PA"/>
    </source>
</evidence>
<dbReference type="PhylomeDB" id="T1JMX9"/>
<evidence type="ECO:0000259" key="15">
    <source>
        <dbReference type="PROSITE" id="PS50097"/>
    </source>
</evidence>
<reference evidence="17" key="1">
    <citation type="submission" date="2011-05" db="EMBL/GenBank/DDBJ databases">
        <authorList>
            <person name="Richards S.R."/>
            <person name="Qu J."/>
            <person name="Jiang H."/>
            <person name="Jhangiani S.N."/>
            <person name="Agravi P."/>
            <person name="Goodspeed R."/>
            <person name="Gross S."/>
            <person name="Mandapat C."/>
            <person name="Jackson L."/>
            <person name="Mathew T."/>
            <person name="Pu L."/>
            <person name="Thornton R."/>
            <person name="Saada N."/>
            <person name="Wilczek-Boney K.B."/>
            <person name="Lee S."/>
            <person name="Kovar C."/>
            <person name="Wu Y."/>
            <person name="Scherer S.E."/>
            <person name="Worley K.C."/>
            <person name="Muzny D.M."/>
            <person name="Gibbs R."/>
        </authorList>
    </citation>
    <scope>NUCLEOTIDE SEQUENCE</scope>
    <source>
        <strain evidence="17">Brora</strain>
    </source>
</reference>
<evidence type="ECO:0000256" key="1">
    <source>
        <dbReference type="ARBA" id="ARBA00001947"/>
    </source>
</evidence>
<comment type="catalytic activity">
    <reaction evidence="12">
        <text>a sphingomyelin + H2O = phosphocholine + an N-acylsphing-4-enine + H(+)</text>
        <dbReference type="Rhea" id="RHEA:19253"/>
        <dbReference type="ChEBI" id="CHEBI:15377"/>
        <dbReference type="ChEBI" id="CHEBI:15378"/>
        <dbReference type="ChEBI" id="CHEBI:17636"/>
        <dbReference type="ChEBI" id="CHEBI:52639"/>
        <dbReference type="ChEBI" id="CHEBI:295975"/>
        <dbReference type="EC" id="3.1.4.12"/>
    </reaction>
    <physiologicalReaction direction="left-to-right" evidence="12">
        <dbReference type="Rhea" id="RHEA:19254"/>
    </physiologicalReaction>
</comment>
<dbReference type="EMBL" id="JH431307">
    <property type="status" value="NOT_ANNOTATED_CDS"/>
    <property type="molecule type" value="Genomic_DNA"/>
</dbReference>
<comment type="cofactor">
    <cofactor evidence="1">
        <name>Zn(2+)</name>
        <dbReference type="ChEBI" id="CHEBI:29105"/>
    </cofactor>
</comment>
<dbReference type="SMART" id="SM00225">
    <property type="entry name" value="BTB"/>
    <property type="match status" value="1"/>
</dbReference>
<dbReference type="Gene3D" id="3.60.21.10">
    <property type="match status" value="1"/>
</dbReference>
<dbReference type="InterPro" id="IPR011333">
    <property type="entry name" value="SKP1/BTB/POZ_sf"/>
</dbReference>
<feature type="chain" id="PRO_5004590674" evidence="13">
    <location>
        <begin position="25"/>
        <end position="767"/>
    </location>
</feature>
<dbReference type="InterPro" id="IPR008139">
    <property type="entry name" value="SaposinB_dom"/>
</dbReference>
<evidence type="ECO:0000256" key="3">
    <source>
        <dbReference type="ARBA" id="ARBA00008234"/>
    </source>
</evidence>
<evidence type="ECO:0000256" key="8">
    <source>
        <dbReference type="ARBA" id="ARBA00022833"/>
    </source>
</evidence>
<dbReference type="GO" id="GO:0006685">
    <property type="term" value="P:sphingomyelin catabolic process"/>
    <property type="evidence" value="ECO:0007669"/>
    <property type="project" value="TreeGrafter"/>
</dbReference>
<dbReference type="Gene3D" id="3.30.710.10">
    <property type="entry name" value="Potassium Channel Kv1.1, Chain A"/>
    <property type="match status" value="1"/>
</dbReference>
<dbReference type="InterPro" id="IPR004843">
    <property type="entry name" value="Calcineurin-like_PHP"/>
</dbReference>
<dbReference type="Pfam" id="PF00651">
    <property type="entry name" value="BTB"/>
    <property type="match status" value="1"/>
</dbReference>
<dbReference type="PROSITE" id="PS50015">
    <property type="entry name" value="SAP_B"/>
    <property type="match status" value="1"/>
</dbReference>
<reference evidence="16" key="2">
    <citation type="submission" date="2015-02" db="UniProtKB">
        <authorList>
            <consortium name="EnsemblMetazoa"/>
        </authorList>
    </citation>
    <scope>IDENTIFICATION</scope>
</reference>
<evidence type="ECO:0000256" key="2">
    <source>
        <dbReference type="ARBA" id="ARBA00004613"/>
    </source>
</evidence>
<keyword evidence="8" id="KW-0862">Zinc</keyword>
<dbReference type="PROSITE" id="PS50097">
    <property type="entry name" value="BTB"/>
    <property type="match status" value="1"/>
</dbReference>
<keyword evidence="11" id="KW-0326">Glycosidase</keyword>
<dbReference type="InterPro" id="IPR041805">
    <property type="entry name" value="ASMase/PPN1_MPP"/>
</dbReference>
<dbReference type="Pfam" id="PF19272">
    <property type="entry name" value="ASMase_C"/>
    <property type="match status" value="1"/>
</dbReference>
<dbReference type="eggNOG" id="KOG3770">
    <property type="taxonomic scope" value="Eukaryota"/>
</dbReference>
<comment type="subcellular location">
    <subcellularLocation>
        <location evidence="2">Secreted</location>
    </subcellularLocation>
</comment>
<keyword evidence="17" id="KW-1185">Reference proteome</keyword>
<dbReference type="GO" id="GO:0005615">
    <property type="term" value="C:extracellular space"/>
    <property type="evidence" value="ECO:0007669"/>
    <property type="project" value="TreeGrafter"/>
</dbReference>
<dbReference type="InterPro" id="IPR029052">
    <property type="entry name" value="Metallo-depent_PP-like"/>
</dbReference>
<organism evidence="16 17">
    <name type="scientific">Strigamia maritima</name>
    <name type="common">European centipede</name>
    <name type="synonym">Geophilus maritimus</name>
    <dbReference type="NCBI Taxonomy" id="126957"/>
    <lineage>
        <taxon>Eukaryota</taxon>
        <taxon>Metazoa</taxon>
        <taxon>Ecdysozoa</taxon>
        <taxon>Arthropoda</taxon>
        <taxon>Myriapoda</taxon>
        <taxon>Chilopoda</taxon>
        <taxon>Pleurostigmophora</taxon>
        <taxon>Geophilomorpha</taxon>
        <taxon>Linotaeniidae</taxon>
        <taxon>Strigamia</taxon>
    </lineage>
</organism>
<dbReference type="GO" id="GO:0046513">
    <property type="term" value="P:ceramide biosynthetic process"/>
    <property type="evidence" value="ECO:0007669"/>
    <property type="project" value="TreeGrafter"/>
</dbReference>
<keyword evidence="7" id="KW-0378">Hydrolase</keyword>
<evidence type="ECO:0000256" key="9">
    <source>
        <dbReference type="ARBA" id="ARBA00023157"/>
    </source>
</evidence>
<evidence type="ECO:0000256" key="10">
    <source>
        <dbReference type="ARBA" id="ARBA00023180"/>
    </source>
</evidence>
<evidence type="ECO:0000256" key="6">
    <source>
        <dbReference type="ARBA" id="ARBA00022729"/>
    </source>
</evidence>
<dbReference type="STRING" id="126957.T1JMX9"/>
<sequence>MMLNTTKLLLIIFFIGIQLSNINSVPLNSDGSSKVESLVKKFTQFGNIVKGVVSHAVSQVTDAVDNRERGFKFSCTTCSFAVNLLMNYVKSGRTNEEIAKTCISLCTTFKVESEFVCRGAVTAFVHDAVHILKSSPNLKEKDICGFVIGEECETSEFESKYNWSVPLPSTPKPAPVPVVPPPDGLPTIRILHLSDTHLDPFYKVGANAVCGLPLCCREANGMPITSKNAAGKWGDYRKCDAPIELVDNMLEHISKTHQVDYIFWTGDLPPHDIYNQSKIGNVNIIKQLADILHKHFPNTLIFPALGNHEGHPVNSFPPPEVGGEFSISWLYDELSKSWSSLIQKEFDTNTIRRGAYYSVPISKGFRIISLNMNYCNTKNWWLLSNFVDPAQELKWLIDELEKAELINEKVYILGHIPPGSHDCTKAWSRNFHTIVTRFENTIAAQFYGHTHFDEVMLFYNEENERPTNIAYIGASTTPYTNLNPAYKIFTADGERANSTRAILDGESYYTNLTEANLNGSPIWRRLYSYKSDYHMQSLTPRDWDLFIRKMSQDELTFDFFLENMHRKSDAYPSCDANCRADLLCQQVTAKSKDFSVCKKIDMTLGNVYKIIFPESCWRMRPEVNLSSSNTTTATSKRMPAVPASSAPMQSHLTDKLVRGLGRMRRRNVLCDLALTCKGVEFTVHKCVLAASSEYFHAMFTNGLEETHAGHVELHEVEPDALDVLLGIIYGEQVAVHLHEDQLEPVLSAAHMLQLDPIYEYCCEVSIG</sequence>
<dbReference type="GO" id="GO:0016798">
    <property type="term" value="F:hydrolase activity, acting on glycosyl bonds"/>
    <property type="evidence" value="ECO:0007669"/>
    <property type="project" value="UniProtKB-KW"/>
</dbReference>
<keyword evidence="9" id="KW-1015">Disulfide bond</keyword>
<evidence type="ECO:0000259" key="14">
    <source>
        <dbReference type="PROSITE" id="PS50015"/>
    </source>
</evidence>
<dbReference type="InterPro" id="IPR011001">
    <property type="entry name" value="Saposin-like"/>
</dbReference>
<dbReference type="InterPro" id="IPR000210">
    <property type="entry name" value="BTB/POZ_dom"/>
</dbReference>
<proteinExistence type="inferred from homology"/>
<dbReference type="EnsemblMetazoa" id="SMAR015208-RA">
    <property type="protein sequence ID" value="SMAR015208-PA"/>
    <property type="gene ID" value="SMAR015208"/>
</dbReference>
<evidence type="ECO:0000313" key="17">
    <source>
        <dbReference type="Proteomes" id="UP000014500"/>
    </source>
</evidence>
<dbReference type="GO" id="GO:0005764">
    <property type="term" value="C:lysosome"/>
    <property type="evidence" value="ECO:0007669"/>
    <property type="project" value="TreeGrafter"/>
</dbReference>
<keyword evidence="4" id="KW-0964">Secreted</keyword>
<dbReference type="SUPFAM" id="SSF56300">
    <property type="entry name" value="Metallo-dependent phosphatases"/>
    <property type="match status" value="1"/>
</dbReference>
<keyword evidence="5" id="KW-0479">Metal-binding</keyword>
<dbReference type="Pfam" id="PF00149">
    <property type="entry name" value="Metallophos"/>
    <property type="match status" value="1"/>
</dbReference>
<evidence type="ECO:0000256" key="11">
    <source>
        <dbReference type="ARBA" id="ARBA00023295"/>
    </source>
</evidence>
<dbReference type="InterPro" id="IPR045473">
    <property type="entry name" value="ASM_C"/>
</dbReference>
<evidence type="ECO:0000256" key="4">
    <source>
        <dbReference type="ARBA" id="ARBA00022525"/>
    </source>
</evidence>
<name>T1JMX9_STRMM</name>
<evidence type="ECO:0000256" key="7">
    <source>
        <dbReference type="ARBA" id="ARBA00022801"/>
    </source>
</evidence>
<dbReference type="SUPFAM" id="SSF47862">
    <property type="entry name" value="Saposin"/>
    <property type="match status" value="1"/>
</dbReference>
<evidence type="ECO:0000256" key="13">
    <source>
        <dbReference type="SAM" id="SignalP"/>
    </source>
</evidence>
<keyword evidence="10" id="KW-0325">Glycoprotein</keyword>
<keyword evidence="6 13" id="KW-0732">Signal</keyword>
<dbReference type="Proteomes" id="UP000014500">
    <property type="component" value="Unassembled WGS sequence"/>
</dbReference>
<dbReference type="GO" id="GO:0046872">
    <property type="term" value="F:metal ion binding"/>
    <property type="evidence" value="ECO:0007669"/>
    <property type="project" value="UniProtKB-KW"/>
</dbReference>
<dbReference type="PANTHER" id="PTHR10340">
    <property type="entry name" value="SPHINGOMYELIN PHOSPHODIESTERASE"/>
    <property type="match status" value="1"/>
</dbReference>
<dbReference type="FunFam" id="3.60.21.10:FF:000077">
    <property type="entry name" value="Sphingomyelin phosphodiesterase"/>
    <property type="match status" value="1"/>
</dbReference>
<dbReference type="GO" id="GO:0016020">
    <property type="term" value="C:membrane"/>
    <property type="evidence" value="ECO:0007669"/>
    <property type="project" value="GOC"/>
</dbReference>
<feature type="signal peptide" evidence="13">
    <location>
        <begin position="1"/>
        <end position="24"/>
    </location>
</feature>
<feature type="domain" description="BTB" evidence="15">
    <location>
        <begin position="670"/>
        <end position="737"/>
    </location>
</feature>
<dbReference type="CDD" id="cd00842">
    <property type="entry name" value="MPP_ASMase"/>
    <property type="match status" value="1"/>
</dbReference>
<dbReference type="Gene3D" id="1.10.225.10">
    <property type="entry name" value="Saposin-like"/>
    <property type="match status" value="1"/>
</dbReference>
<evidence type="ECO:0000256" key="12">
    <source>
        <dbReference type="ARBA" id="ARBA00047268"/>
    </source>
</evidence>
<dbReference type="eggNOG" id="KOG4441">
    <property type="taxonomic scope" value="Eukaryota"/>
</dbReference>
<evidence type="ECO:0000256" key="5">
    <source>
        <dbReference type="ARBA" id="ARBA00022723"/>
    </source>
</evidence>
<dbReference type="HOGENOM" id="CLU_014743_3_1_1"/>